<dbReference type="SUPFAM" id="SSF56112">
    <property type="entry name" value="Protein kinase-like (PK-like)"/>
    <property type="match status" value="1"/>
</dbReference>
<keyword evidence="1" id="KW-0812">Transmembrane</keyword>
<dbReference type="OrthoDB" id="60033at2759"/>
<dbReference type="PANTHER" id="PTHR45927:SF9">
    <property type="entry name" value="FAMILY PROTEIN _ PEPTIDOGLYCAN-BINDING LYSM DOMAIN-CONTAINING PROTEIN, PUTATIVE-RELATED"/>
    <property type="match status" value="1"/>
</dbReference>
<dbReference type="Pfam" id="PF23472">
    <property type="entry name" value="LysM2_CERK1_LYK3_4_5"/>
    <property type="match status" value="1"/>
</dbReference>
<evidence type="ECO:0000259" key="3">
    <source>
        <dbReference type="PROSITE" id="PS51782"/>
    </source>
</evidence>
<dbReference type="InterPro" id="IPR001245">
    <property type="entry name" value="Ser-Thr/Tyr_kinase_cat_dom"/>
</dbReference>
<dbReference type="InterPro" id="IPR011009">
    <property type="entry name" value="Kinase-like_dom_sf"/>
</dbReference>
<comment type="caution">
    <text evidence="4">The sequence shown here is derived from an EMBL/GenBank/DDBJ whole genome shotgun (WGS) entry which is preliminary data.</text>
</comment>
<dbReference type="InterPro" id="IPR056562">
    <property type="entry name" value="LysM2_CERK1_LYK3_4_5"/>
</dbReference>
<feature type="transmembrane region" description="Helical" evidence="1">
    <location>
        <begin position="236"/>
        <end position="258"/>
    </location>
</feature>
<keyword evidence="1" id="KW-1133">Transmembrane helix</keyword>
<protein>
    <submittedName>
        <fullName evidence="4">LysM domain receptor-like kinase 4</fullName>
    </submittedName>
</protein>
<feature type="domain" description="LysM" evidence="3">
    <location>
        <begin position="149"/>
        <end position="193"/>
    </location>
</feature>
<evidence type="ECO:0000313" key="5">
    <source>
        <dbReference type="Proteomes" id="UP000594638"/>
    </source>
</evidence>
<dbReference type="GO" id="GO:0005524">
    <property type="term" value="F:ATP binding"/>
    <property type="evidence" value="ECO:0007669"/>
    <property type="project" value="InterPro"/>
</dbReference>
<dbReference type="Gene3D" id="3.10.350.10">
    <property type="entry name" value="LysM domain"/>
    <property type="match status" value="2"/>
</dbReference>
<evidence type="ECO:0000259" key="2">
    <source>
        <dbReference type="PROSITE" id="PS50011"/>
    </source>
</evidence>
<feature type="domain" description="Protein kinase" evidence="2">
    <location>
        <begin position="232"/>
        <end position="561"/>
    </location>
</feature>
<dbReference type="InterPro" id="IPR036779">
    <property type="entry name" value="LysM_dom_sf"/>
</dbReference>
<accession>A0A8S0R447</accession>
<dbReference type="InterPro" id="IPR056563">
    <property type="entry name" value="LysM3_LYK4_5"/>
</dbReference>
<dbReference type="InterPro" id="IPR056561">
    <property type="entry name" value="NFP_LYK_LysM1"/>
</dbReference>
<dbReference type="SMART" id="SM00257">
    <property type="entry name" value="LysM"/>
    <property type="match status" value="2"/>
</dbReference>
<keyword evidence="5" id="KW-1185">Reference proteome</keyword>
<dbReference type="InterPro" id="IPR018392">
    <property type="entry name" value="LysM"/>
</dbReference>
<keyword evidence="1" id="KW-0472">Membrane</keyword>
<sequence length="561" mass="63003">MQYPGSNYLCNAHKSSCESFIVYRAQKHYQTLSSISSLFNTNTSHLSSYNKMSQTDPNNIQHGQEIIVPVNCSCPDRFSEAFFLYNASIGESLSAIACEVYEGLVKAQSLIEENQESRGDKQNFYLLRVPVKCACVDTSDARNGTNFLVTYPIIRNDSIDKIAHKFGVPQEMISDANRLGHFDTVFPLTTLLIPTKDVPILNYDVMSSPPDPNPSPRPEVPLNNNIPRAKLKNLKAILGVVIFGAVLIFIVSGILILARKKFDRRRFDTSSSQTSKSSDLSPEFLHDMSKFKLTLTCYRMEELRVATEDFDESLAIGSAVYKGRIGDIDVAIEKIDSAAEGNHVISILTKINHINVVKLEGCCIESSQYLVYEFVNNGSLRDCLSNLTMAKLLTWDRRIQIAFDIAVGIHYMHYCTRPNYVHHNISSKSILITENWRAKISGFRRARSRSCIEEMRGTSKNDTTVDVYAFGMILLEVLSGKQVTTNGMSFKDFLEILAGKELQESSKSLEKLKTFMDPVMEKYYSLEGAVFLACLAKACLQEDPLERPSMNDVLKVLSIIL</sequence>
<dbReference type="InterPro" id="IPR052611">
    <property type="entry name" value="Plant_RLK_LysM"/>
</dbReference>
<evidence type="ECO:0000313" key="4">
    <source>
        <dbReference type="EMBL" id="CAA2973469.1"/>
    </source>
</evidence>
<dbReference type="Pfam" id="PF07714">
    <property type="entry name" value="PK_Tyr_Ser-Thr"/>
    <property type="match status" value="1"/>
</dbReference>
<keyword evidence="4" id="KW-0808">Transferase</keyword>
<dbReference type="Gene3D" id="1.10.510.10">
    <property type="entry name" value="Transferase(Phosphotransferase) domain 1"/>
    <property type="match status" value="1"/>
</dbReference>
<dbReference type="InterPro" id="IPR000719">
    <property type="entry name" value="Prot_kinase_dom"/>
</dbReference>
<dbReference type="PROSITE" id="PS51782">
    <property type="entry name" value="LYSM"/>
    <property type="match status" value="2"/>
</dbReference>
<reference evidence="4 5" key="1">
    <citation type="submission" date="2019-12" db="EMBL/GenBank/DDBJ databases">
        <authorList>
            <person name="Alioto T."/>
            <person name="Alioto T."/>
            <person name="Gomez Garrido J."/>
        </authorList>
    </citation>
    <scope>NUCLEOTIDE SEQUENCE [LARGE SCALE GENOMIC DNA]</scope>
</reference>
<name>A0A8S0R447_OLEEU</name>
<dbReference type="GO" id="GO:0004672">
    <property type="term" value="F:protein kinase activity"/>
    <property type="evidence" value="ECO:0007669"/>
    <property type="project" value="InterPro"/>
</dbReference>
<dbReference type="GO" id="GO:0005886">
    <property type="term" value="C:plasma membrane"/>
    <property type="evidence" value="ECO:0007669"/>
    <property type="project" value="UniProtKB-ARBA"/>
</dbReference>
<dbReference type="AlphaFoldDB" id="A0A8S0R447"/>
<dbReference type="PANTHER" id="PTHR45927">
    <property type="entry name" value="LYSM-DOMAIN RECEPTOR-LIKE KINASE-RELATED"/>
    <property type="match status" value="1"/>
</dbReference>
<keyword evidence="4" id="KW-0675">Receptor</keyword>
<evidence type="ECO:0000256" key="1">
    <source>
        <dbReference type="SAM" id="Phobius"/>
    </source>
</evidence>
<dbReference type="Proteomes" id="UP000594638">
    <property type="component" value="Unassembled WGS sequence"/>
</dbReference>
<dbReference type="PROSITE" id="PS50011">
    <property type="entry name" value="PROTEIN_KINASE_DOM"/>
    <property type="match status" value="1"/>
</dbReference>
<dbReference type="Pfam" id="PF23473">
    <property type="entry name" value="LysM3_LYK4_5"/>
    <property type="match status" value="1"/>
</dbReference>
<dbReference type="Gene3D" id="3.30.200.20">
    <property type="entry name" value="Phosphorylase Kinase, domain 1"/>
    <property type="match status" value="1"/>
</dbReference>
<keyword evidence="4" id="KW-0418">Kinase</keyword>
<dbReference type="Gramene" id="OE9A120444T1">
    <property type="protein sequence ID" value="OE9A120444C1"/>
    <property type="gene ID" value="OE9A120444"/>
</dbReference>
<gene>
    <name evidence="4" type="ORF">OLEA9_A120444</name>
</gene>
<feature type="domain" description="LysM" evidence="3">
    <location>
        <begin position="21"/>
        <end position="68"/>
    </location>
</feature>
<dbReference type="EMBL" id="CACTIH010002105">
    <property type="protein sequence ID" value="CAA2973469.1"/>
    <property type="molecule type" value="Genomic_DNA"/>
</dbReference>
<dbReference type="Pfam" id="PF23446">
    <property type="entry name" value="LysM1_NFP_LYK"/>
    <property type="match status" value="1"/>
</dbReference>
<organism evidence="4 5">
    <name type="scientific">Olea europaea subsp. europaea</name>
    <dbReference type="NCBI Taxonomy" id="158383"/>
    <lineage>
        <taxon>Eukaryota</taxon>
        <taxon>Viridiplantae</taxon>
        <taxon>Streptophyta</taxon>
        <taxon>Embryophyta</taxon>
        <taxon>Tracheophyta</taxon>
        <taxon>Spermatophyta</taxon>
        <taxon>Magnoliopsida</taxon>
        <taxon>eudicotyledons</taxon>
        <taxon>Gunneridae</taxon>
        <taxon>Pentapetalae</taxon>
        <taxon>asterids</taxon>
        <taxon>lamiids</taxon>
        <taxon>Lamiales</taxon>
        <taxon>Oleaceae</taxon>
        <taxon>Oleeae</taxon>
        <taxon>Olea</taxon>
    </lineage>
</organism>
<proteinExistence type="predicted"/>